<dbReference type="GO" id="GO:0006747">
    <property type="term" value="P:FAD biosynthetic process"/>
    <property type="evidence" value="ECO:0007669"/>
    <property type="project" value="UniProtKB-UniRule"/>
</dbReference>
<keyword evidence="11 15" id="KW-0067">ATP-binding</keyword>
<evidence type="ECO:0000256" key="14">
    <source>
        <dbReference type="ARBA" id="ARBA00049494"/>
    </source>
</evidence>
<keyword evidence="18" id="KW-1185">Reference proteome</keyword>
<evidence type="ECO:0000256" key="8">
    <source>
        <dbReference type="ARBA" id="ARBA00022741"/>
    </source>
</evidence>
<dbReference type="AlphaFoldDB" id="V6SAS0"/>
<accession>V6SAS0</accession>
<dbReference type="Gene3D" id="3.40.50.620">
    <property type="entry name" value="HUPs"/>
    <property type="match status" value="1"/>
</dbReference>
<dbReference type="STRING" id="1107311.Q767_07820"/>
<sequence length="311" mass="34871">MKIVSSIQEFSTSAGTVVTLGTFDGVHIGHQSILDKVISSSKKLGCESLVLTFFPHPRMVLQHDSEIKLLNTIEEKSLLLEKAGIDNLVIHPFDQTFSQLTAEEFVKDILVNRFRVKKIIIGHDHRFGKNRTATIDDLIRFGMEYGFEVEQISAQEVDAVSVSSTKVRTALDEGNVALASQYLGYDYFFSGTVAEGRKLGRTIGYPTANIKIDESYKLIPRNGVYIVSSEIGGEKVYGMMNIGINPTVGGTAQSIEVYFFDFDQDLYGKRITVTVYEKIRDEQKFASVDELRMQLGKDQDVSFKYIANRFS</sequence>
<comment type="function">
    <text evidence="1">Catalyzes the phosphorylation of riboflavin to FMN followed by the adenylation of FMN to FAD.</text>
</comment>
<dbReference type="GO" id="GO:0009398">
    <property type="term" value="P:FMN biosynthetic process"/>
    <property type="evidence" value="ECO:0007669"/>
    <property type="project" value="UniProtKB-UniRule"/>
</dbReference>
<evidence type="ECO:0000256" key="3">
    <source>
        <dbReference type="ARBA" id="ARBA00005201"/>
    </source>
</evidence>
<reference evidence="17 18" key="2">
    <citation type="journal article" date="2015" name="Stand. Genomic Sci.">
        <title>High quality draft genomic sequence of Flavobacterium enshiense DK69(T) and comparison among Flavobacterium genomes.</title>
        <authorList>
            <person name="Zeng Z."/>
            <person name="Chen C."/>
            <person name="Du H."/>
            <person name="Wang G."/>
            <person name="Li M."/>
        </authorList>
    </citation>
    <scope>NUCLEOTIDE SEQUENCE [LARGE SCALE GENOMIC DNA]</scope>
    <source>
        <strain evidence="17 18">DK69</strain>
    </source>
</reference>
<evidence type="ECO:0000256" key="1">
    <source>
        <dbReference type="ARBA" id="ARBA00002121"/>
    </source>
</evidence>
<dbReference type="Pfam" id="PF01687">
    <property type="entry name" value="Flavokinase"/>
    <property type="match status" value="1"/>
</dbReference>
<comment type="caution">
    <text evidence="17">The sequence shown here is derived from an EMBL/GenBank/DDBJ whole genome shotgun (WGS) entry which is preliminary data.</text>
</comment>
<feature type="domain" description="Riboflavin kinase" evidence="16">
    <location>
        <begin position="182"/>
        <end position="307"/>
    </location>
</feature>
<dbReference type="Pfam" id="PF06574">
    <property type="entry name" value="FAD_syn"/>
    <property type="match status" value="1"/>
</dbReference>
<organism evidence="17 18">
    <name type="scientific">Flavobacterium enshiense DK69</name>
    <dbReference type="NCBI Taxonomy" id="1107311"/>
    <lineage>
        <taxon>Bacteria</taxon>
        <taxon>Pseudomonadati</taxon>
        <taxon>Bacteroidota</taxon>
        <taxon>Flavobacteriia</taxon>
        <taxon>Flavobacteriales</taxon>
        <taxon>Flavobacteriaceae</taxon>
        <taxon>Flavobacterium</taxon>
    </lineage>
</organism>
<evidence type="ECO:0000256" key="5">
    <source>
        <dbReference type="ARBA" id="ARBA00022643"/>
    </source>
</evidence>
<evidence type="ECO:0000256" key="10">
    <source>
        <dbReference type="ARBA" id="ARBA00022827"/>
    </source>
</evidence>
<evidence type="ECO:0000256" key="4">
    <source>
        <dbReference type="ARBA" id="ARBA00022630"/>
    </source>
</evidence>
<evidence type="ECO:0000313" key="18">
    <source>
        <dbReference type="Proteomes" id="UP000030149"/>
    </source>
</evidence>
<evidence type="ECO:0000256" key="9">
    <source>
        <dbReference type="ARBA" id="ARBA00022777"/>
    </source>
</evidence>
<dbReference type="NCBIfam" id="TIGR00083">
    <property type="entry name" value="ribF"/>
    <property type="match status" value="1"/>
</dbReference>
<dbReference type="EC" id="2.7.1.26" evidence="15"/>
<dbReference type="UniPathway" id="UPA00277">
    <property type="reaction ID" value="UER00407"/>
</dbReference>
<dbReference type="InterPro" id="IPR002606">
    <property type="entry name" value="Riboflavin_kinase_bac"/>
</dbReference>
<comment type="pathway">
    <text evidence="2 15">Cofactor biosynthesis; FAD biosynthesis; FAD from FMN: step 1/1.</text>
</comment>
<keyword evidence="5 15" id="KW-0288">FMN</keyword>
<dbReference type="InterPro" id="IPR023468">
    <property type="entry name" value="Riboflavin_kinase"/>
</dbReference>
<dbReference type="NCBIfam" id="NF004162">
    <property type="entry name" value="PRK05627.1-5"/>
    <property type="match status" value="1"/>
</dbReference>
<keyword evidence="6 15" id="KW-0808">Transferase</keyword>
<evidence type="ECO:0000256" key="6">
    <source>
        <dbReference type="ARBA" id="ARBA00022679"/>
    </source>
</evidence>
<keyword evidence="10 15" id="KW-0274">FAD</keyword>
<dbReference type="CDD" id="cd02064">
    <property type="entry name" value="FAD_synthetase_N"/>
    <property type="match status" value="1"/>
</dbReference>
<dbReference type="EMBL" id="JRLZ01000005">
    <property type="protein sequence ID" value="KGO96154.1"/>
    <property type="molecule type" value="Genomic_DNA"/>
</dbReference>
<comment type="similarity">
    <text evidence="15">Belongs to the ribF family.</text>
</comment>
<dbReference type="eggNOG" id="COG0196">
    <property type="taxonomic scope" value="Bacteria"/>
</dbReference>
<evidence type="ECO:0000256" key="7">
    <source>
        <dbReference type="ARBA" id="ARBA00022695"/>
    </source>
</evidence>
<dbReference type="PANTHER" id="PTHR22749:SF6">
    <property type="entry name" value="RIBOFLAVIN KINASE"/>
    <property type="match status" value="1"/>
</dbReference>
<evidence type="ECO:0000256" key="11">
    <source>
        <dbReference type="ARBA" id="ARBA00022840"/>
    </source>
</evidence>
<name>V6SAS0_9FLAO</name>
<dbReference type="GO" id="GO:0003919">
    <property type="term" value="F:FMN adenylyltransferase activity"/>
    <property type="evidence" value="ECO:0007669"/>
    <property type="project" value="UniProtKB-UniRule"/>
</dbReference>
<dbReference type="InterPro" id="IPR015864">
    <property type="entry name" value="FAD_synthase"/>
</dbReference>
<keyword evidence="7 15" id="KW-0548">Nucleotidyltransferase</keyword>
<dbReference type="EC" id="2.7.7.2" evidence="15"/>
<gene>
    <name evidence="17" type="ORF">Q767_07820</name>
</gene>
<dbReference type="UniPathway" id="UPA00276">
    <property type="reaction ID" value="UER00406"/>
</dbReference>
<dbReference type="GO" id="GO:0005524">
    <property type="term" value="F:ATP binding"/>
    <property type="evidence" value="ECO:0007669"/>
    <property type="project" value="UniProtKB-UniRule"/>
</dbReference>
<dbReference type="InterPro" id="IPR023465">
    <property type="entry name" value="Riboflavin_kinase_dom_sf"/>
</dbReference>
<dbReference type="PATRIC" id="fig|1107311.3.peg.1095"/>
<evidence type="ECO:0000256" key="13">
    <source>
        <dbReference type="ARBA" id="ARBA00047880"/>
    </source>
</evidence>
<dbReference type="PIRSF" id="PIRSF004491">
    <property type="entry name" value="FAD_Synth"/>
    <property type="match status" value="1"/>
</dbReference>
<evidence type="ECO:0000256" key="12">
    <source>
        <dbReference type="ARBA" id="ARBA00023268"/>
    </source>
</evidence>
<dbReference type="PANTHER" id="PTHR22749">
    <property type="entry name" value="RIBOFLAVIN KINASE/FMN ADENYLYLTRANSFERASE"/>
    <property type="match status" value="1"/>
</dbReference>
<keyword evidence="4 15" id="KW-0285">Flavoprotein</keyword>
<comment type="catalytic activity">
    <reaction evidence="14 15">
        <text>FMN + ATP + H(+) = FAD + diphosphate</text>
        <dbReference type="Rhea" id="RHEA:17237"/>
        <dbReference type="ChEBI" id="CHEBI:15378"/>
        <dbReference type="ChEBI" id="CHEBI:30616"/>
        <dbReference type="ChEBI" id="CHEBI:33019"/>
        <dbReference type="ChEBI" id="CHEBI:57692"/>
        <dbReference type="ChEBI" id="CHEBI:58210"/>
        <dbReference type="EC" id="2.7.7.2"/>
    </reaction>
</comment>
<keyword evidence="8 15" id="KW-0547">Nucleotide-binding</keyword>
<dbReference type="Gene3D" id="2.40.30.30">
    <property type="entry name" value="Riboflavin kinase-like"/>
    <property type="match status" value="1"/>
</dbReference>
<evidence type="ECO:0000256" key="2">
    <source>
        <dbReference type="ARBA" id="ARBA00004726"/>
    </source>
</evidence>
<dbReference type="GO" id="GO:0009231">
    <property type="term" value="P:riboflavin biosynthetic process"/>
    <property type="evidence" value="ECO:0007669"/>
    <property type="project" value="InterPro"/>
</dbReference>
<dbReference type="Proteomes" id="UP000030149">
    <property type="component" value="Unassembled WGS sequence"/>
</dbReference>
<evidence type="ECO:0000313" key="17">
    <source>
        <dbReference type="EMBL" id="KGO96154.1"/>
    </source>
</evidence>
<dbReference type="FunFam" id="3.40.50.620:FF:000021">
    <property type="entry name" value="Riboflavin biosynthesis protein"/>
    <property type="match status" value="1"/>
</dbReference>
<protein>
    <recommendedName>
        <fullName evidence="15">Riboflavin biosynthesis protein</fullName>
    </recommendedName>
    <domain>
        <recommendedName>
            <fullName evidence="15">Riboflavin kinase</fullName>
            <ecNumber evidence="15">2.7.1.26</ecNumber>
        </recommendedName>
        <alternativeName>
            <fullName evidence="15">Flavokinase</fullName>
        </alternativeName>
    </domain>
    <domain>
        <recommendedName>
            <fullName evidence="15">FMN adenylyltransferase</fullName>
            <ecNumber evidence="15">2.7.7.2</ecNumber>
        </recommendedName>
        <alternativeName>
            <fullName evidence="15">FAD pyrophosphorylase</fullName>
        </alternativeName>
        <alternativeName>
            <fullName evidence="15">FAD synthase</fullName>
        </alternativeName>
    </domain>
</protein>
<evidence type="ECO:0000259" key="16">
    <source>
        <dbReference type="SMART" id="SM00904"/>
    </source>
</evidence>
<dbReference type="SUPFAM" id="SSF52374">
    <property type="entry name" value="Nucleotidylyl transferase"/>
    <property type="match status" value="1"/>
</dbReference>
<comment type="pathway">
    <text evidence="3 15">Cofactor biosynthesis; FMN biosynthesis; FMN from riboflavin (ATP route): step 1/1.</text>
</comment>
<dbReference type="SMART" id="SM00904">
    <property type="entry name" value="Flavokinase"/>
    <property type="match status" value="1"/>
</dbReference>
<comment type="catalytic activity">
    <reaction evidence="13 15">
        <text>riboflavin + ATP = FMN + ADP + H(+)</text>
        <dbReference type="Rhea" id="RHEA:14357"/>
        <dbReference type="ChEBI" id="CHEBI:15378"/>
        <dbReference type="ChEBI" id="CHEBI:30616"/>
        <dbReference type="ChEBI" id="CHEBI:57986"/>
        <dbReference type="ChEBI" id="CHEBI:58210"/>
        <dbReference type="ChEBI" id="CHEBI:456216"/>
        <dbReference type="EC" id="2.7.1.26"/>
    </reaction>
</comment>
<dbReference type="OrthoDB" id="9803667at2"/>
<dbReference type="NCBIfam" id="NF004160">
    <property type="entry name" value="PRK05627.1-3"/>
    <property type="match status" value="1"/>
</dbReference>
<dbReference type="SUPFAM" id="SSF82114">
    <property type="entry name" value="Riboflavin kinase-like"/>
    <property type="match status" value="1"/>
</dbReference>
<proteinExistence type="inferred from homology"/>
<dbReference type="RefSeq" id="WP_023573141.1">
    <property type="nucleotide sequence ID" value="NZ_AVCS01000008.1"/>
</dbReference>
<dbReference type="InterPro" id="IPR014729">
    <property type="entry name" value="Rossmann-like_a/b/a_fold"/>
</dbReference>
<dbReference type="InterPro" id="IPR015865">
    <property type="entry name" value="Riboflavin_kinase_bac/euk"/>
</dbReference>
<keyword evidence="12" id="KW-0511">Multifunctional enzyme</keyword>
<dbReference type="GO" id="GO:0008531">
    <property type="term" value="F:riboflavin kinase activity"/>
    <property type="evidence" value="ECO:0007669"/>
    <property type="project" value="UniProtKB-UniRule"/>
</dbReference>
<reference evidence="18" key="1">
    <citation type="submission" date="2013-09" db="EMBL/GenBank/DDBJ databases">
        <authorList>
            <person name="Zeng Z."/>
            <person name="Chen C."/>
        </authorList>
    </citation>
    <scope>NUCLEOTIDE SEQUENCE [LARGE SCALE GENOMIC DNA]</scope>
    <source>
        <strain evidence="18">DK69</strain>
    </source>
</reference>
<evidence type="ECO:0000256" key="15">
    <source>
        <dbReference type="PIRNR" id="PIRNR004491"/>
    </source>
</evidence>
<keyword evidence="9 15" id="KW-0418">Kinase</keyword>